<evidence type="ECO:0000313" key="10">
    <source>
        <dbReference type="EMBL" id="PEN13358.1"/>
    </source>
</evidence>
<proteinExistence type="inferred from homology"/>
<evidence type="ECO:0000259" key="9">
    <source>
        <dbReference type="PROSITE" id="PS51747"/>
    </source>
</evidence>
<reference evidence="10 11" key="1">
    <citation type="submission" date="2017-10" db="EMBL/GenBank/DDBJ databases">
        <title>Draft genome of Longibacter Salinarum.</title>
        <authorList>
            <person name="Goh K.M."/>
            <person name="Shamsir M.S."/>
            <person name="Lim S.W."/>
        </authorList>
    </citation>
    <scope>NUCLEOTIDE SEQUENCE [LARGE SCALE GENOMIC DNA]</scope>
    <source>
        <strain evidence="10 11">KCTC 52045</strain>
    </source>
</reference>
<dbReference type="Proteomes" id="UP000220102">
    <property type="component" value="Unassembled WGS sequence"/>
</dbReference>
<dbReference type="OrthoDB" id="9802676at2"/>
<keyword evidence="11" id="KW-1185">Reference proteome</keyword>
<feature type="binding site" evidence="8">
    <location>
        <position position="92"/>
    </location>
    <ligand>
        <name>Zn(2+)</name>
        <dbReference type="ChEBI" id="CHEBI:29105"/>
        <note>catalytic</note>
    </ligand>
</feature>
<dbReference type="InterPro" id="IPR058535">
    <property type="entry name" value="MafB19-deam"/>
</dbReference>
<feature type="active site" description="Proton donor" evidence="8">
    <location>
        <position position="61"/>
    </location>
</feature>
<sequence>MSLDRMMEPDRKWMQKAFREAERAFDADEVPVGAVVVKDNQIIGRGHNMVEQLNDPTAHAEIIAITAACETLGEKFLTDCTLYVTLEPCPMCAGAIVHSRLDRLVFGAFDEKAGATSTLYNIVQDDRLNHQVEVVSGLDSERAGGILRDFFRQKRESARQE</sequence>
<dbReference type="HAMAP" id="MF_00972">
    <property type="entry name" value="tRNA_aden_deaminase"/>
    <property type="match status" value="1"/>
</dbReference>
<accession>A0A2A8CYA2</accession>
<dbReference type="PROSITE" id="PS00903">
    <property type="entry name" value="CYT_DCMP_DEAMINASES_1"/>
    <property type="match status" value="1"/>
</dbReference>
<dbReference type="PANTHER" id="PTHR11079:SF202">
    <property type="entry name" value="TRNA-SPECIFIC ADENOSINE DEAMINASE"/>
    <property type="match status" value="1"/>
</dbReference>
<evidence type="ECO:0000256" key="4">
    <source>
        <dbReference type="ARBA" id="ARBA00022723"/>
    </source>
</evidence>
<comment type="similarity">
    <text evidence="1">Belongs to the cytidine and deoxycytidylate deaminase family. ADAT2 subfamily.</text>
</comment>
<dbReference type="GO" id="GO:0008270">
    <property type="term" value="F:zinc ion binding"/>
    <property type="evidence" value="ECO:0007669"/>
    <property type="project" value="UniProtKB-UniRule"/>
</dbReference>
<evidence type="ECO:0000256" key="1">
    <source>
        <dbReference type="ARBA" id="ARBA00010669"/>
    </source>
</evidence>
<dbReference type="SUPFAM" id="SSF53927">
    <property type="entry name" value="Cytidine deaminase-like"/>
    <property type="match status" value="1"/>
</dbReference>
<dbReference type="InterPro" id="IPR002125">
    <property type="entry name" value="CMP_dCMP_dom"/>
</dbReference>
<dbReference type="InterPro" id="IPR016193">
    <property type="entry name" value="Cytidine_deaminase-like"/>
</dbReference>
<dbReference type="CDD" id="cd01285">
    <property type="entry name" value="nucleoside_deaminase"/>
    <property type="match status" value="1"/>
</dbReference>
<evidence type="ECO:0000256" key="8">
    <source>
        <dbReference type="HAMAP-Rule" id="MF_00972"/>
    </source>
</evidence>
<protein>
    <recommendedName>
        <fullName evidence="8">tRNA-specific adenosine deaminase</fullName>
        <ecNumber evidence="8">3.5.4.33</ecNumber>
    </recommendedName>
</protein>
<feature type="domain" description="CMP/dCMP-type deaminase" evidence="9">
    <location>
        <begin position="8"/>
        <end position="119"/>
    </location>
</feature>
<comment type="catalytic activity">
    <reaction evidence="7 8">
        <text>adenosine(34) in tRNA + H2O + H(+) = inosine(34) in tRNA + NH4(+)</text>
        <dbReference type="Rhea" id="RHEA:43168"/>
        <dbReference type="Rhea" id="RHEA-COMP:10373"/>
        <dbReference type="Rhea" id="RHEA-COMP:10374"/>
        <dbReference type="ChEBI" id="CHEBI:15377"/>
        <dbReference type="ChEBI" id="CHEBI:15378"/>
        <dbReference type="ChEBI" id="CHEBI:28938"/>
        <dbReference type="ChEBI" id="CHEBI:74411"/>
        <dbReference type="ChEBI" id="CHEBI:82852"/>
        <dbReference type="EC" id="3.5.4.33"/>
    </reaction>
</comment>
<dbReference type="EC" id="3.5.4.33" evidence="8"/>
<evidence type="ECO:0000256" key="2">
    <source>
        <dbReference type="ARBA" id="ARBA00011738"/>
    </source>
</evidence>
<comment type="caution">
    <text evidence="10">The sequence shown here is derived from an EMBL/GenBank/DDBJ whole genome shotgun (WGS) entry which is preliminary data.</text>
</comment>
<organism evidence="10 11">
    <name type="scientific">Longibacter salinarum</name>
    <dbReference type="NCBI Taxonomy" id="1850348"/>
    <lineage>
        <taxon>Bacteria</taxon>
        <taxon>Pseudomonadati</taxon>
        <taxon>Rhodothermota</taxon>
        <taxon>Rhodothermia</taxon>
        <taxon>Rhodothermales</taxon>
        <taxon>Salisaetaceae</taxon>
        <taxon>Longibacter</taxon>
    </lineage>
</organism>
<dbReference type="PANTHER" id="PTHR11079">
    <property type="entry name" value="CYTOSINE DEAMINASE FAMILY MEMBER"/>
    <property type="match status" value="1"/>
</dbReference>
<dbReference type="Gene3D" id="3.40.140.10">
    <property type="entry name" value="Cytidine Deaminase, domain 2"/>
    <property type="match status" value="1"/>
</dbReference>
<comment type="function">
    <text evidence="8">Catalyzes the deamination of adenosine to inosine at the wobble position 34 of tRNA(Arg2).</text>
</comment>
<keyword evidence="5 8" id="KW-0378">Hydrolase</keyword>
<dbReference type="InterPro" id="IPR028883">
    <property type="entry name" value="tRNA_aden_deaminase"/>
</dbReference>
<keyword evidence="3 8" id="KW-0819">tRNA processing</keyword>
<dbReference type="EMBL" id="PDEQ01000004">
    <property type="protein sequence ID" value="PEN13358.1"/>
    <property type="molecule type" value="Genomic_DNA"/>
</dbReference>
<evidence type="ECO:0000313" key="11">
    <source>
        <dbReference type="Proteomes" id="UP000220102"/>
    </source>
</evidence>
<dbReference type="RefSeq" id="WP_098075584.1">
    <property type="nucleotide sequence ID" value="NZ_PDEQ01000004.1"/>
</dbReference>
<dbReference type="GO" id="GO:0002100">
    <property type="term" value="P:tRNA wobble adenosine to inosine editing"/>
    <property type="evidence" value="ECO:0007669"/>
    <property type="project" value="UniProtKB-UniRule"/>
</dbReference>
<evidence type="ECO:0000256" key="6">
    <source>
        <dbReference type="ARBA" id="ARBA00022833"/>
    </source>
</evidence>
<dbReference type="InterPro" id="IPR016192">
    <property type="entry name" value="APOBEC/CMP_deaminase_Zn-bd"/>
</dbReference>
<keyword evidence="4 8" id="KW-0479">Metal-binding</keyword>
<feature type="binding site" evidence="8">
    <location>
        <position position="59"/>
    </location>
    <ligand>
        <name>Zn(2+)</name>
        <dbReference type="ChEBI" id="CHEBI:29105"/>
        <note>catalytic</note>
    </ligand>
</feature>
<dbReference type="AlphaFoldDB" id="A0A2A8CYA2"/>
<dbReference type="PROSITE" id="PS51747">
    <property type="entry name" value="CYT_DCMP_DEAMINASES_2"/>
    <property type="match status" value="1"/>
</dbReference>
<dbReference type="NCBIfam" id="NF008113">
    <property type="entry name" value="PRK10860.1"/>
    <property type="match status" value="1"/>
</dbReference>
<keyword evidence="6 8" id="KW-0862">Zinc</keyword>
<evidence type="ECO:0000256" key="3">
    <source>
        <dbReference type="ARBA" id="ARBA00022694"/>
    </source>
</evidence>
<dbReference type="Pfam" id="PF14437">
    <property type="entry name" value="MafB19-deam"/>
    <property type="match status" value="1"/>
</dbReference>
<name>A0A2A8CYA2_9BACT</name>
<comment type="cofactor">
    <cofactor evidence="8">
        <name>Zn(2+)</name>
        <dbReference type="ChEBI" id="CHEBI:29105"/>
    </cofactor>
    <text evidence="8">Binds 1 zinc ion per subunit.</text>
</comment>
<dbReference type="GO" id="GO:0052717">
    <property type="term" value="F:tRNA-specific adenosine-34 deaminase activity"/>
    <property type="evidence" value="ECO:0007669"/>
    <property type="project" value="UniProtKB-UniRule"/>
</dbReference>
<evidence type="ECO:0000256" key="7">
    <source>
        <dbReference type="ARBA" id="ARBA00048045"/>
    </source>
</evidence>
<feature type="binding site" evidence="8">
    <location>
        <position position="89"/>
    </location>
    <ligand>
        <name>Zn(2+)</name>
        <dbReference type="ChEBI" id="CHEBI:29105"/>
        <note>catalytic</note>
    </ligand>
</feature>
<dbReference type="FunFam" id="3.40.140.10:FF:000005">
    <property type="entry name" value="tRNA-specific adenosine deaminase"/>
    <property type="match status" value="1"/>
</dbReference>
<gene>
    <name evidence="8" type="primary">tadA</name>
    <name evidence="10" type="ORF">CRI94_08505</name>
</gene>
<evidence type="ECO:0000256" key="5">
    <source>
        <dbReference type="ARBA" id="ARBA00022801"/>
    </source>
</evidence>
<comment type="subunit">
    <text evidence="2 8">Homodimer.</text>
</comment>